<protein>
    <submittedName>
        <fullName evidence="11">Aspartic peptidase domain-containing protein</fullName>
    </submittedName>
</protein>
<evidence type="ECO:0000256" key="9">
    <source>
        <dbReference type="SAM" id="SignalP"/>
    </source>
</evidence>
<feature type="compositionally biased region" description="Acidic residues" evidence="8">
    <location>
        <begin position="580"/>
        <end position="592"/>
    </location>
</feature>
<dbReference type="InterPro" id="IPR001969">
    <property type="entry name" value="Aspartic_peptidase_AS"/>
</dbReference>
<keyword evidence="4 7" id="KW-0064">Aspartyl protease</keyword>
<dbReference type="Gene3D" id="2.40.70.10">
    <property type="entry name" value="Acid Proteases"/>
    <property type="match status" value="2"/>
</dbReference>
<name>A0AAN7AEN7_9PEZI</name>
<gene>
    <name evidence="11" type="ORF">QBC35DRAFT_475995</name>
</gene>
<dbReference type="Pfam" id="PF00026">
    <property type="entry name" value="Asp"/>
    <property type="match status" value="1"/>
</dbReference>
<evidence type="ECO:0000256" key="5">
    <source>
        <dbReference type="ARBA" id="ARBA00022801"/>
    </source>
</evidence>
<feature type="compositionally biased region" description="Acidic residues" evidence="8">
    <location>
        <begin position="657"/>
        <end position="668"/>
    </location>
</feature>
<dbReference type="Proteomes" id="UP001302126">
    <property type="component" value="Unassembled WGS sequence"/>
</dbReference>
<evidence type="ECO:0000256" key="2">
    <source>
        <dbReference type="ARBA" id="ARBA00022670"/>
    </source>
</evidence>
<dbReference type="AlphaFoldDB" id="A0AAN7AEN7"/>
<feature type="disulfide bond" evidence="6">
    <location>
        <begin position="315"/>
        <end position="349"/>
    </location>
</feature>
<evidence type="ECO:0000256" key="3">
    <source>
        <dbReference type="ARBA" id="ARBA00022729"/>
    </source>
</evidence>
<feature type="domain" description="Peptidase A1" evidence="10">
    <location>
        <begin position="70"/>
        <end position="383"/>
    </location>
</feature>
<dbReference type="PRINTS" id="PR00792">
    <property type="entry name" value="PEPSIN"/>
</dbReference>
<dbReference type="PROSITE" id="PS51767">
    <property type="entry name" value="PEPTIDASE_A1"/>
    <property type="match status" value="1"/>
</dbReference>
<keyword evidence="2 7" id="KW-0645">Protease</keyword>
<evidence type="ECO:0000313" key="11">
    <source>
        <dbReference type="EMBL" id="KAK4185796.1"/>
    </source>
</evidence>
<feature type="region of interest" description="Disordered" evidence="8">
    <location>
        <begin position="893"/>
        <end position="926"/>
    </location>
</feature>
<keyword evidence="5 7" id="KW-0378">Hydrolase</keyword>
<accession>A0AAN7AEN7</accession>
<keyword evidence="3 9" id="KW-0732">Signal</keyword>
<feature type="signal peptide" evidence="9">
    <location>
        <begin position="1"/>
        <end position="25"/>
    </location>
</feature>
<feature type="compositionally biased region" description="Low complexity" evidence="8">
    <location>
        <begin position="915"/>
        <end position="926"/>
    </location>
</feature>
<evidence type="ECO:0000256" key="1">
    <source>
        <dbReference type="ARBA" id="ARBA00007447"/>
    </source>
</evidence>
<dbReference type="InterPro" id="IPR021109">
    <property type="entry name" value="Peptidase_aspartic_dom_sf"/>
</dbReference>
<comment type="caution">
    <text evidence="11">The sequence shown here is derived from an EMBL/GenBank/DDBJ whole genome shotgun (WGS) entry which is preliminary data.</text>
</comment>
<feature type="compositionally biased region" description="Low complexity" evidence="8">
    <location>
        <begin position="413"/>
        <end position="579"/>
    </location>
</feature>
<dbReference type="GO" id="GO:0006508">
    <property type="term" value="P:proteolysis"/>
    <property type="evidence" value="ECO:0007669"/>
    <property type="project" value="UniProtKB-KW"/>
</dbReference>
<evidence type="ECO:0000313" key="12">
    <source>
        <dbReference type="Proteomes" id="UP001302126"/>
    </source>
</evidence>
<dbReference type="SUPFAM" id="SSF50630">
    <property type="entry name" value="Acid proteases"/>
    <property type="match status" value="1"/>
</dbReference>
<feature type="chain" id="PRO_5043016876" evidence="9">
    <location>
        <begin position="26"/>
        <end position="956"/>
    </location>
</feature>
<evidence type="ECO:0000256" key="4">
    <source>
        <dbReference type="ARBA" id="ARBA00022750"/>
    </source>
</evidence>
<evidence type="ECO:0000256" key="7">
    <source>
        <dbReference type="RuleBase" id="RU000454"/>
    </source>
</evidence>
<dbReference type="InterPro" id="IPR001461">
    <property type="entry name" value="Aspartic_peptidase_A1"/>
</dbReference>
<evidence type="ECO:0000259" key="10">
    <source>
        <dbReference type="PROSITE" id="PS51767"/>
    </source>
</evidence>
<organism evidence="11 12">
    <name type="scientific">Podospora australis</name>
    <dbReference type="NCBI Taxonomy" id="1536484"/>
    <lineage>
        <taxon>Eukaryota</taxon>
        <taxon>Fungi</taxon>
        <taxon>Dikarya</taxon>
        <taxon>Ascomycota</taxon>
        <taxon>Pezizomycotina</taxon>
        <taxon>Sordariomycetes</taxon>
        <taxon>Sordariomycetidae</taxon>
        <taxon>Sordariales</taxon>
        <taxon>Podosporaceae</taxon>
        <taxon>Podospora</taxon>
    </lineage>
</organism>
<dbReference type="PROSITE" id="PS00141">
    <property type="entry name" value="ASP_PROTEASE"/>
    <property type="match status" value="1"/>
</dbReference>
<dbReference type="PANTHER" id="PTHR47966:SF65">
    <property type="entry name" value="ASPARTIC-TYPE ENDOPEPTIDASE"/>
    <property type="match status" value="1"/>
</dbReference>
<dbReference type="InterPro" id="IPR033121">
    <property type="entry name" value="PEPTIDASE_A1"/>
</dbReference>
<keyword evidence="6" id="KW-1015">Disulfide bond</keyword>
<dbReference type="GO" id="GO:0004190">
    <property type="term" value="F:aspartic-type endopeptidase activity"/>
    <property type="evidence" value="ECO:0007669"/>
    <property type="project" value="UniProtKB-KW"/>
</dbReference>
<dbReference type="PANTHER" id="PTHR47966">
    <property type="entry name" value="BETA-SITE APP-CLEAVING ENZYME, ISOFORM A-RELATED"/>
    <property type="match status" value="1"/>
</dbReference>
<sequence length="956" mass="96818">MAPKSKKVLSSLLGAAVVLPATVLAGVTLEEGLVRFSLTEKPDSGPVFSKHFKRQSQTTPIVGKNSGTIYTIDLTFGTPGQTVPVEFTTGESELWVNPICAKADDPAFCQAQPRFTESSSLVDLGSYGQTTYAKGSVDFAYVSDYVSLGAAKLTQQIFGVAIDSEAVSVGILGVGPNVHGWDWGYPLFLDNLKQQGFINSRAFSLDVRGLASSSGAVIFGGLDTSKYIGDLVKLPVLPPTQAPDGMTRFWVALNGISVNQAGGSVVPVLSGGNQAVVLDSGSTLSAFPSAIFNQLLAAFPGAVLEASSGLYVVDCLAPGQGGSIDFTFGSKVINVPYYEFIWHAAADKCYLGAYADDFPILGANFLRSTYAVFDSDNRNVHLAQAADCGTTLVAIGEGPDAVPSVAGACEPPASSTVVSSTSTSSSASSSSTEVSSTETSATETSTASETSTQSSATESSTTESSATETSTQTSATETSQSSATETSSESSTQTSASETSTTETSATETSATETSTESSATETSTEASSTETSTETSATETSATATSTDISSTTSSDSSTITEPPTSTQTSTDVSTSTSTDEDDECSDDETSTTETVTETSTETSATETSTDASTTETSASETSTEVSSTTSSEESTITEPPTSTETSTDVATSTSTDEDSDCEDETSTTETDVATSTEASVTESSTDVSVTETSVTETSAPETETTVTETSTDASATETSATETSASTVTASSTPSITPSSTSTHGPITTNPPRTITYTTTKTLTFTSCPPSVTTGCPASSTVITSVITATTTICPETTGTYTLTHGTKVVTLTVRPAPSDQAPVTIPSPGPGHPGHPVPASTVPGTAVPIPTVVAPGGSGPTNTPFVSVPAPVLVPSPSATTLATTTVTQGEHQHSSSISLPLVGGGSGGNDTTVPAPSTTTPPVQVGAASSNGLRGALVMGGLVIAVMAVMGL</sequence>
<comment type="similarity">
    <text evidence="1 7">Belongs to the peptidase A1 family.</text>
</comment>
<evidence type="ECO:0000256" key="6">
    <source>
        <dbReference type="PIRSR" id="PIRSR601461-2"/>
    </source>
</evidence>
<feature type="region of interest" description="Disordered" evidence="8">
    <location>
        <begin position="406"/>
        <end position="755"/>
    </location>
</feature>
<dbReference type="InterPro" id="IPR033876">
    <property type="entry name" value="SAP-like"/>
</dbReference>
<dbReference type="EMBL" id="MU864439">
    <property type="protein sequence ID" value="KAK4185796.1"/>
    <property type="molecule type" value="Genomic_DNA"/>
</dbReference>
<keyword evidence="12" id="KW-1185">Reference proteome</keyword>
<reference evidence="11" key="2">
    <citation type="submission" date="2023-05" db="EMBL/GenBank/DDBJ databases">
        <authorList>
            <consortium name="Lawrence Berkeley National Laboratory"/>
            <person name="Steindorff A."/>
            <person name="Hensen N."/>
            <person name="Bonometti L."/>
            <person name="Westerberg I."/>
            <person name="Brannstrom I.O."/>
            <person name="Guillou S."/>
            <person name="Cros-Aarteil S."/>
            <person name="Calhoun S."/>
            <person name="Haridas S."/>
            <person name="Kuo A."/>
            <person name="Mondo S."/>
            <person name="Pangilinan J."/>
            <person name="Riley R."/>
            <person name="Labutti K."/>
            <person name="Andreopoulos B."/>
            <person name="Lipzen A."/>
            <person name="Chen C."/>
            <person name="Yanf M."/>
            <person name="Daum C."/>
            <person name="Ng V."/>
            <person name="Clum A."/>
            <person name="Ohm R."/>
            <person name="Martin F."/>
            <person name="Silar P."/>
            <person name="Natvig D."/>
            <person name="Lalanne C."/>
            <person name="Gautier V."/>
            <person name="Ament-Velasquez S.L."/>
            <person name="Kruys A."/>
            <person name="Hutchinson M.I."/>
            <person name="Powell A.J."/>
            <person name="Barry K."/>
            <person name="Miller A.N."/>
            <person name="Grigoriev I.V."/>
            <person name="Debuchy R."/>
            <person name="Gladieux P."/>
            <person name="Thoren M.H."/>
            <person name="Johannesson H."/>
        </authorList>
    </citation>
    <scope>NUCLEOTIDE SEQUENCE</scope>
    <source>
        <strain evidence="11">PSN309</strain>
    </source>
</reference>
<reference evidence="11" key="1">
    <citation type="journal article" date="2023" name="Mol. Phylogenet. Evol.">
        <title>Genome-scale phylogeny and comparative genomics of the fungal order Sordariales.</title>
        <authorList>
            <person name="Hensen N."/>
            <person name="Bonometti L."/>
            <person name="Westerberg I."/>
            <person name="Brannstrom I.O."/>
            <person name="Guillou S."/>
            <person name="Cros-Aarteil S."/>
            <person name="Calhoun S."/>
            <person name="Haridas S."/>
            <person name="Kuo A."/>
            <person name="Mondo S."/>
            <person name="Pangilinan J."/>
            <person name="Riley R."/>
            <person name="LaButti K."/>
            <person name="Andreopoulos B."/>
            <person name="Lipzen A."/>
            <person name="Chen C."/>
            <person name="Yan M."/>
            <person name="Daum C."/>
            <person name="Ng V."/>
            <person name="Clum A."/>
            <person name="Steindorff A."/>
            <person name="Ohm R.A."/>
            <person name="Martin F."/>
            <person name="Silar P."/>
            <person name="Natvig D.O."/>
            <person name="Lalanne C."/>
            <person name="Gautier V."/>
            <person name="Ament-Velasquez S.L."/>
            <person name="Kruys A."/>
            <person name="Hutchinson M.I."/>
            <person name="Powell A.J."/>
            <person name="Barry K."/>
            <person name="Miller A.N."/>
            <person name="Grigoriev I.V."/>
            <person name="Debuchy R."/>
            <person name="Gladieux P."/>
            <person name="Hiltunen Thoren M."/>
            <person name="Johannesson H."/>
        </authorList>
    </citation>
    <scope>NUCLEOTIDE SEQUENCE</scope>
    <source>
        <strain evidence="11">PSN309</strain>
    </source>
</reference>
<feature type="compositionally biased region" description="Low complexity" evidence="8">
    <location>
        <begin position="669"/>
        <end position="755"/>
    </location>
</feature>
<evidence type="ECO:0000256" key="8">
    <source>
        <dbReference type="SAM" id="MobiDB-lite"/>
    </source>
</evidence>
<dbReference type="CDD" id="cd05474">
    <property type="entry name" value="SAP_like"/>
    <property type="match status" value="1"/>
</dbReference>
<feature type="compositionally biased region" description="Low complexity" evidence="8">
    <location>
        <begin position="593"/>
        <end position="656"/>
    </location>
</feature>
<proteinExistence type="inferred from homology"/>